<dbReference type="RefSeq" id="WP_386131878.1">
    <property type="nucleotide sequence ID" value="NZ_JBHTJL010000016.1"/>
</dbReference>
<organism evidence="1 2">
    <name type="scientific">Winogradskyella litorisediminis</name>
    <dbReference type="NCBI Taxonomy" id="1156618"/>
    <lineage>
        <taxon>Bacteria</taxon>
        <taxon>Pseudomonadati</taxon>
        <taxon>Bacteroidota</taxon>
        <taxon>Flavobacteriia</taxon>
        <taxon>Flavobacteriales</taxon>
        <taxon>Flavobacteriaceae</taxon>
        <taxon>Winogradskyella</taxon>
    </lineage>
</organism>
<proteinExistence type="predicted"/>
<comment type="caution">
    <text evidence="1">The sequence shown here is derived from an EMBL/GenBank/DDBJ whole genome shotgun (WGS) entry which is preliminary data.</text>
</comment>
<sequence>MNKFFAIILCIVVAGTFTNRITAQPDYLFLNPVEDKTKDFGWKTNKLIGLYFNQVSFTNWNAGGANSISAIFNGTASANYKNEKLFWNSAFNVKFGVNKQEREPLRKTEDAVSIISNFGYAKNKKSNWFYSSKFSLNTQFAEGFNNPDNPPISSFMAPGYLFLGAGLEYGRHIEKLSFYASPITLKGTFVLNQRLADAGAFGIQPAIYDMDGNIVKEGENVRTEFGILITNQYQHQIFENVNVNSLARLYSDYLHNFGNIDIEWEVNFDFKVNKFISAILGSHLRYDDDIKVEVTQNEITNETIVVEGPKLQWKQLLGIGFVLNLDELKNSNEALN</sequence>
<dbReference type="InterPro" id="IPR021428">
    <property type="entry name" value="DUF3078"/>
</dbReference>
<dbReference type="EMBL" id="JBHTJL010000016">
    <property type="protein sequence ID" value="MFD1064011.1"/>
    <property type="molecule type" value="Genomic_DNA"/>
</dbReference>
<protein>
    <submittedName>
        <fullName evidence="1">DUF3078 domain-containing protein</fullName>
    </submittedName>
</protein>
<keyword evidence="2" id="KW-1185">Reference proteome</keyword>
<dbReference type="Proteomes" id="UP001597013">
    <property type="component" value="Unassembled WGS sequence"/>
</dbReference>
<gene>
    <name evidence="1" type="ORF">ACFQ1Q_12205</name>
</gene>
<evidence type="ECO:0000313" key="2">
    <source>
        <dbReference type="Proteomes" id="UP001597013"/>
    </source>
</evidence>
<reference evidence="2" key="1">
    <citation type="journal article" date="2019" name="Int. J. Syst. Evol. Microbiol.">
        <title>The Global Catalogue of Microorganisms (GCM) 10K type strain sequencing project: providing services to taxonomists for standard genome sequencing and annotation.</title>
        <authorList>
            <consortium name="The Broad Institute Genomics Platform"/>
            <consortium name="The Broad Institute Genome Sequencing Center for Infectious Disease"/>
            <person name="Wu L."/>
            <person name="Ma J."/>
        </authorList>
    </citation>
    <scope>NUCLEOTIDE SEQUENCE [LARGE SCALE GENOMIC DNA]</scope>
    <source>
        <strain evidence="2">CCUG 62215</strain>
    </source>
</reference>
<dbReference type="Pfam" id="PF11276">
    <property type="entry name" value="DUF3078"/>
    <property type="match status" value="1"/>
</dbReference>
<evidence type="ECO:0000313" key="1">
    <source>
        <dbReference type="EMBL" id="MFD1064011.1"/>
    </source>
</evidence>
<name>A0ABW3NBM3_9FLAO</name>
<accession>A0ABW3NBM3</accession>